<dbReference type="InterPro" id="IPR036991">
    <property type="entry name" value="Fe_hydrogenase_ssu_sf"/>
</dbReference>
<feature type="domain" description="4Fe-4S His(Cys)3-ligated-type" evidence="16">
    <location>
        <begin position="80"/>
        <end position="119"/>
    </location>
</feature>
<dbReference type="InterPro" id="IPR009016">
    <property type="entry name" value="Fe_hydrogenase"/>
</dbReference>
<evidence type="ECO:0000256" key="10">
    <source>
        <dbReference type="ARBA" id="ARBA00023014"/>
    </source>
</evidence>
<dbReference type="Gene3D" id="3.30.70.20">
    <property type="match status" value="1"/>
</dbReference>
<keyword evidence="6" id="KW-0479">Metal-binding</keyword>
<dbReference type="PROSITE" id="PS51379">
    <property type="entry name" value="4FE4S_FER_2"/>
    <property type="match status" value="2"/>
</dbReference>
<sequence>MDVVTLQIDGTEMQVPPGTTVLEAAQSYDIAIPTLCAHPEVTASGRCRVCVVQIEGHDQLEPACRLQVEPGMIVHTQTPEVIASRRMSVELLAAQHPMQCLTCYRNGKCQLQQLARQFGVQRPRFSRRDAVVKDGKPLYPRWPLDEKSQAIGHDPNMCILCGLCIDACRNIQRVDVIDFAKRGPRRNIETAFGQSLNDVECTACGQCIQICPVNAFYEKSDLAIVQAALRNPDVQVMALLSPMVGVSIGEEFGIEPGTRLNQQLVGALKTIGVDAVFDVSVGGDIVMLEDAYQLLSRVRSGKRLPMFSSSSPAWVKYIEHFHPNMLPLLSTCKSPAQALASLIKMYEAPKRGLLPEQVFIVSLTPCTAEKLERLRPEMSINGEPMIDACLTTKELASLLSGLLGDSLMSLPPQPYDPPFDQASGAGMLTCAAGGMIEGVMRTFYELFTEKKLKTPEFSTMRDTDGFAEITLKTGQDNILGAIVHGTGNVGRLLEKIAKEKKAYHYVEIKGCPQGCAHGGGEPLPWNDEILRARRQALYALDSEQEIRKAHDNPTIKKLYEEFLKKPASAEVKKVLYTTFTQRQRYL</sequence>
<comment type="cofactor">
    <cofactor evidence="1">
        <name>[4Fe-4S] cluster</name>
        <dbReference type="ChEBI" id="CHEBI:49883"/>
    </cofactor>
</comment>
<evidence type="ECO:0000256" key="3">
    <source>
        <dbReference type="ARBA" id="ARBA00005404"/>
    </source>
</evidence>
<dbReference type="STRING" id="1499966.U14_01385"/>
<dbReference type="PROSITE" id="PS51085">
    <property type="entry name" value="2FE2S_FER_2"/>
    <property type="match status" value="1"/>
</dbReference>
<evidence type="ECO:0000256" key="5">
    <source>
        <dbReference type="ARBA" id="ARBA00022714"/>
    </source>
</evidence>
<name>A0A0S6VYT5_9BACT</name>
<dbReference type="InterPro" id="IPR017896">
    <property type="entry name" value="4Fe4S_Fe-S-bd"/>
</dbReference>
<dbReference type="PROSITE" id="PS00198">
    <property type="entry name" value="4FE4S_FER_1"/>
    <property type="match status" value="1"/>
</dbReference>
<dbReference type="PROSITE" id="PS51839">
    <property type="entry name" value="4FE4S_HC3"/>
    <property type="match status" value="1"/>
</dbReference>
<keyword evidence="18" id="KW-1185">Reference proteome</keyword>
<keyword evidence="8" id="KW-1278">Translocase</keyword>
<dbReference type="FunFam" id="3.10.20.740:FF:000004">
    <property type="entry name" value="NADH-quinone oxidoreductase"/>
    <property type="match status" value="1"/>
</dbReference>
<protein>
    <submittedName>
        <fullName evidence="17">Hydrogenase, Fe-only</fullName>
    </submittedName>
</protein>
<evidence type="ECO:0000313" key="18">
    <source>
        <dbReference type="Proteomes" id="UP000030700"/>
    </source>
</evidence>
<dbReference type="InterPro" id="IPR003149">
    <property type="entry name" value="Fe_hydrogenase_ssu"/>
</dbReference>
<evidence type="ECO:0000313" key="17">
    <source>
        <dbReference type="EMBL" id="GAK50158.1"/>
    </source>
</evidence>
<dbReference type="InterPro" id="IPR004108">
    <property type="entry name" value="Fe_hydrogenase_lsu_C"/>
</dbReference>
<evidence type="ECO:0000259" key="14">
    <source>
        <dbReference type="PROSITE" id="PS51085"/>
    </source>
</evidence>
<dbReference type="HOGENOM" id="CLU_018240_2_1_0"/>
<dbReference type="Gene3D" id="3.10.20.740">
    <property type="match status" value="1"/>
</dbReference>
<reference evidence="17" key="1">
    <citation type="journal article" date="2015" name="PeerJ">
        <title>First genomic representation of candidate bacterial phylum KSB3 points to enhanced environmental sensing as a trigger of wastewater bulking.</title>
        <authorList>
            <person name="Sekiguchi Y."/>
            <person name="Ohashi A."/>
            <person name="Parks D.H."/>
            <person name="Yamauchi T."/>
            <person name="Tyson G.W."/>
            <person name="Hugenholtz P."/>
        </authorList>
    </citation>
    <scope>NUCLEOTIDE SEQUENCE [LARGE SCALE GENOMIC DNA]</scope>
</reference>
<dbReference type="GO" id="GO:0051539">
    <property type="term" value="F:4 iron, 4 sulfur cluster binding"/>
    <property type="evidence" value="ECO:0007669"/>
    <property type="project" value="UniProtKB-KW"/>
</dbReference>
<dbReference type="AlphaFoldDB" id="A0A0S6VYT5"/>
<dbReference type="SMART" id="SM00902">
    <property type="entry name" value="Fe_hyd_SSU"/>
    <property type="match status" value="1"/>
</dbReference>
<dbReference type="Pfam" id="PF13510">
    <property type="entry name" value="Fer2_4"/>
    <property type="match status" value="1"/>
</dbReference>
<evidence type="ECO:0000256" key="1">
    <source>
        <dbReference type="ARBA" id="ARBA00001966"/>
    </source>
</evidence>
<gene>
    <name evidence="17" type="ORF">U14_01385</name>
</gene>
<evidence type="ECO:0000256" key="9">
    <source>
        <dbReference type="ARBA" id="ARBA00023004"/>
    </source>
</evidence>
<dbReference type="PANTHER" id="PTHR11615">
    <property type="entry name" value="NITRATE, FORMATE, IRON DEHYDROGENASE"/>
    <property type="match status" value="1"/>
</dbReference>
<dbReference type="SUPFAM" id="SSF54292">
    <property type="entry name" value="2Fe-2S ferredoxin-like"/>
    <property type="match status" value="1"/>
</dbReference>
<dbReference type="InterPro" id="IPR017900">
    <property type="entry name" value="4Fe4S_Fe_S_CS"/>
</dbReference>
<evidence type="ECO:0000259" key="16">
    <source>
        <dbReference type="PROSITE" id="PS51839"/>
    </source>
</evidence>
<feature type="domain" description="4Fe-4S ferredoxin-type" evidence="15">
    <location>
        <begin position="192"/>
        <end position="221"/>
    </location>
</feature>
<evidence type="ECO:0000256" key="8">
    <source>
        <dbReference type="ARBA" id="ARBA00022967"/>
    </source>
</evidence>
<dbReference type="InterPro" id="IPR019574">
    <property type="entry name" value="NADH_UbQ_OxRdtase_Gsu_4Fe4S-bd"/>
</dbReference>
<dbReference type="CDD" id="cd00207">
    <property type="entry name" value="fer2"/>
    <property type="match status" value="1"/>
</dbReference>
<comment type="subcellular location">
    <subcellularLocation>
        <location evidence="2">Membrane</location>
    </subcellularLocation>
</comment>
<dbReference type="SUPFAM" id="SSF53920">
    <property type="entry name" value="Fe-only hydrogenase"/>
    <property type="match status" value="1"/>
</dbReference>
<dbReference type="SMART" id="SM00929">
    <property type="entry name" value="NADH-G_4Fe-4S_3"/>
    <property type="match status" value="1"/>
</dbReference>
<accession>A0A0S6VYT5</accession>
<dbReference type="GO" id="GO:0016491">
    <property type="term" value="F:oxidoreductase activity"/>
    <property type="evidence" value="ECO:0007669"/>
    <property type="project" value="InterPro"/>
</dbReference>
<keyword evidence="5" id="KW-0001">2Fe-2S</keyword>
<keyword evidence="7" id="KW-0677">Repeat</keyword>
<dbReference type="GO" id="GO:0051537">
    <property type="term" value="F:2 iron, 2 sulfur cluster binding"/>
    <property type="evidence" value="ECO:0007669"/>
    <property type="project" value="UniProtKB-KW"/>
</dbReference>
<dbReference type="Pfam" id="PF10588">
    <property type="entry name" value="NADH-G_4Fe-4S_3"/>
    <property type="match status" value="1"/>
</dbReference>
<dbReference type="SUPFAM" id="SSF54862">
    <property type="entry name" value="4Fe-4S ferredoxins"/>
    <property type="match status" value="1"/>
</dbReference>
<evidence type="ECO:0000256" key="6">
    <source>
        <dbReference type="ARBA" id="ARBA00022723"/>
    </source>
</evidence>
<dbReference type="Pfam" id="PF02256">
    <property type="entry name" value="Fe_hyd_SSU"/>
    <property type="match status" value="1"/>
</dbReference>
<dbReference type="FunFam" id="3.30.70.20:FF:000035">
    <property type="entry name" value="Iron hydrogenase 1"/>
    <property type="match status" value="1"/>
</dbReference>
<dbReference type="Proteomes" id="UP000030700">
    <property type="component" value="Unassembled WGS sequence"/>
</dbReference>
<evidence type="ECO:0000256" key="11">
    <source>
        <dbReference type="ARBA" id="ARBA00023027"/>
    </source>
</evidence>
<proteinExistence type="inferred from homology"/>
<organism evidence="17">
    <name type="scientific">Candidatus Moduliflexus flocculans</name>
    <dbReference type="NCBI Taxonomy" id="1499966"/>
    <lineage>
        <taxon>Bacteria</taxon>
        <taxon>Candidatus Moduliflexota</taxon>
        <taxon>Candidatus Moduliflexia</taxon>
        <taxon>Candidatus Moduliflexales</taxon>
        <taxon>Candidatus Moduliflexaceae</taxon>
    </lineage>
</organism>
<comment type="cofactor">
    <cofactor evidence="13">
        <name>[2Fe-2S] cluster</name>
        <dbReference type="ChEBI" id="CHEBI:190135"/>
    </cofactor>
</comment>
<dbReference type="Gene3D" id="3.40.50.1780">
    <property type="match status" value="1"/>
</dbReference>
<dbReference type="Gene3D" id="4.10.260.20">
    <property type="entry name" value="Iron hydrogenase, small subunit"/>
    <property type="match status" value="1"/>
</dbReference>
<dbReference type="Pfam" id="PF02906">
    <property type="entry name" value="Fe_hyd_lg_C"/>
    <property type="match status" value="1"/>
</dbReference>
<evidence type="ECO:0000259" key="15">
    <source>
        <dbReference type="PROSITE" id="PS51379"/>
    </source>
</evidence>
<dbReference type="EMBL" id="DF820456">
    <property type="protein sequence ID" value="GAK50158.1"/>
    <property type="molecule type" value="Genomic_DNA"/>
</dbReference>
<dbReference type="Pfam" id="PF12838">
    <property type="entry name" value="Fer4_7"/>
    <property type="match status" value="1"/>
</dbReference>
<dbReference type="Gene3D" id="3.40.950.10">
    <property type="entry name" value="Fe-only Hydrogenase (Larger Subunit), Chain L, domain 3"/>
    <property type="match status" value="1"/>
</dbReference>
<dbReference type="InterPro" id="IPR001041">
    <property type="entry name" value="2Fe-2S_ferredoxin-type"/>
</dbReference>
<comment type="similarity">
    <text evidence="3">Belongs to the complex I 75 kDa subunit family.</text>
</comment>
<dbReference type="InterPro" id="IPR036010">
    <property type="entry name" value="2Fe-2S_ferredoxin-like_sf"/>
</dbReference>
<keyword evidence="11" id="KW-0520">NAD</keyword>
<keyword evidence="10" id="KW-0411">Iron-sulfur</keyword>
<keyword evidence="12" id="KW-0472">Membrane</keyword>
<dbReference type="GO" id="GO:0016020">
    <property type="term" value="C:membrane"/>
    <property type="evidence" value="ECO:0007669"/>
    <property type="project" value="UniProtKB-SubCell"/>
</dbReference>
<evidence type="ECO:0000256" key="12">
    <source>
        <dbReference type="ARBA" id="ARBA00023136"/>
    </source>
</evidence>
<dbReference type="InterPro" id="IPR050340">
    <property type="entry name" value="Cytosolic_Fe-S_CAF"/>
</dbReference>
<feature type="domain" description="2Fe-2S ferredoxin-type" evidence="14">
    <location>
        <begin position="2"/>
        <end position="80"/>
    </location>
</feature>
<keyword evidence="9" id="KW-0408">Iron</keyword>
<dbReference type="GO" id="GO:0046872">
    <property type="term" value="F:metal ion binding"/>
    <property type="evidence" value="ECO:0007669"/>
    <property type="project" value="UniProtKB-KW"/>
</dbReference>
<evidence type="ECO:0000256" key="2">
    <source>
        <dbReference type="ARBA" id="ARBA00004370"/>
    </source>
</evidence>
<keyword evidence="4" id="KW-0004">4Fe-4S</keyword>
<evidence type="ECO:0000256" key="7">
    <source>
        <dbReference type="ARBA" id="ARBA00022737"/>
    </source>
</evidence>
<evidence type="ECO:0000256" key="4">
    <source>
        <dbReference type="ARBA" id="ARBA00022485"/>
    </source>
</evidence>
<evidence type="ECO:0000256" key="13">
    <source>
        <dbReference type="ARBA" id="ARBA00034078"/>
    </source>
</evidence>
<feature type="domain" description="4Fe-4S ferredoxin-type" evidence="15">
    <location>
        <begin position="149"/>
        <end position="179"/>
    </location>
</feature>